<reference evidence="2" key="1">
    <citation type="submission" date="2018-05" db="EMBL/GenBank/DDBJ databases">
        <title>Draft genome of Mucuna pruriens seed.</title>
        <authorList>
            <person name="Nnadi N.E."/>
            <person name="Vos R."/>
            <person name="Hasami M.H."/>
            <person name="Devisetty U.K."/>
            <person name="Aguiy J.C."/>
        </authorList>
    </citation>
    <scope>NUCLEOTIDE SEQUENCE [LARGE SCALE GENOMIC DNA]</scope>
    <source>
        <strain evidence="2">JCA_2017</strain>
    </source>
</reference>
<dbReference type="AlphaFoldDB" id="A0A371GAA2"/>
<comment type="caution">
    <text evidence="2">The sequence shown here is derived from an EMBL/GenBank/DDBJ whole genome shotgun (WGS) entry which is preliminary data.</text>
</comment>
<gene>
    <name evidence="2" type="ORF">CR513_31073</name>
</gene>
<dbReference type="EMBL" id="QJKJ01006224">
    <property type="protein sequence ID" value="RDX87455.1"/>
    <property type="molecule type" value="Genomic_DNA"/>
</dbReference>
<feature type="non-terminal residue" evidence="2">
    <location>
        <position position="1"/>
    </location>
</feature>
<evidence type="ECO:0000313" key="2">
    <source>
        <dbReference type="EMBL" id="RDX87455.1"/>
    </source>
</evidence>
<proteinExistence type="predicted"/>
<name>A0A371GAA2_MUCPR</name>
<organism evidence="2 3">
    <name type="scientific">Mucuna pruriens</name>
    <name type="common">Velvet bean</name>
    <name type="synonym">Dolichos pruriens</name>
    <dbReference type="NCBI Taxonomy" id="157652"/>
    <lineage>
        <taxon>Eukaryota</taxon>
        <taxon>Viridiplantae</taxon>
        <taxon>Streptophyta</taxon>
        <taxon>Embryophyta</taxon>
        <taxon>Tracheophyta</taxon>
        <taxon>Spermatophyta</taxon>
        <taxon>Magnoliopsida</taxon>
        <taxon>eudicotyledons</taxon>
        <taxon>Gunneridae</taxon>
        <taxon>Pentapetalae</taxon>
        <taxon>rosids</taxon>
        <taxon>fabids</taxon>
        <taxon>Fabales</taxon>
        <taxon>Fabaceae</taxon>
        <taxon>Papilionoideae</taxon>
        <taxon>50 kb inversion clade</taxon>
        <taxon>NPAAA clade</taxon>
        <taxon>indigoferoid/millettioid clade</taxon>
        <taxon>Phaseoleae</taxon>
        <taxon>Mucuna</taxon>
    </lineage>
</organism>
<evidence type="ECO:0000256" key="1">
    <source>
        <dbReference type="SAM" id="MobiDB-lite"/>
    </source>
</evidence>
<evidence type="ECO:0000313" key="3">
    <source>
        <dbReference type="Proteomes" id="UP000257109"/>
    </source>
</evidence>
<feature type="region of interest" description="Disordered" evidence="1">
    <location>
        <begin position="22"/>
        <end position="55"/>
    </location>
</feature>
<protein>
    <submittedName>
        <fullName evidence="2">Uncharacterized protein</fullName>
    </submittedName>
</protein>
<sequence>METEKGNGGTIVISALWLTPGLYPSYRNGRKSSNNHRESTRGRKYPFDNSPKPNVESRACRREYTHAFDDLEGCLRTRSHSNFCDTFQPTN</sequence>
<keyword evidence="3" id="KW-1185">Reference proteome</keyword>
<dbReference type="Proteomes" id="UP000257109">
    <property type="component" value="Unassembled WGS sequence"/>
</dbReference>
<accession>A0A371GAA2</accession>